<name>A0A0L8VEM7_9BACT</name>
<proteinExistence type="predicted"/>
<gene>
    <name evidence="1" type="ORF">NC99_03160</name>
</gene>
<organism evidence="1 2">
    <name type="scientific">Sunxiuqinia dokdonensis</name>
    <dbReference type="NCBI Taxonomy" id="1409788"/>
    <lineage>
        <taxon>Bacteria</taxon>
        <taxon>Pseudomonadati</taxon>
        <taxon>Bacteroidota</taxon>
        <taxon>Bacteroidia</taxon>
        <taxon>Marinilabiliales</taxon>
        <taxon>Prolixibacteraceae</taxon>
        <taxon>Sunxiuqinia</taxon>
    </lineage>
</organism>
<keyword evidence="2" id="KW-1185">Reference proteome</keyword>
<sequence>MNWPNKEKKRACQNVICTFGVLNGKSFFLLFQFRINLIIPKFV</sequence>
<comment type="caution">
    <text evidence="1">The sequence shown here is derived from an EMBL/GenBank/DDBJ whole genome shotgun (WGS) entry which is preliminary data.</text>
</comment>
<dbReference type="AlphaFoldDB" id="A0A0L8VEM7"/>
<dbReference type="EMBL" id="LGIA01000014">
    <property type="protein sequence ID" value="KOH46916.1"/>
    <property type="molecule type" value="Genomic_DNA"/>
</dbReference>
<accession>A0A0L8VEM7</accession>
<protein>
    <submittedName>
        <fullName evidence="1">Uncharacterized protein</fullName>
    </submittedName>
</protein>
<dbReference type="STRING" id="1409788.NC99_03160"/>
<reference evidence="2" key="1">
    <citation type="submission" date="2015-07" db="EMBL/GenBank/DDBJ databases">
        <title>Genome sequencing of Sunxiuqinia dokdonensis strain SK.</title>
        <authorList>
            <person name="Ahn S."/>
            <person name="Kim B.-C."/>
        </authorList>
    </citation>
    <scope>NUCLEOTIDE SEQUENCE [LARGE SCALE GENOMIC DNA]</scope>
    <source>
        <strain evidence="2">SK</strain>
    </source>
</reference>
<dbReference type="Proteomes" id="UP000036958">
    <property type="component" value="Unassembled WGS sequence"/>
</dbReference>
<evidence type="ECO:0000313" key="1">
    <source>
        <dbReference type="EMBL" id="KOH46916.1"/>
    </source>
</evidence>
<evidence type="ECO:0000313" key="2">
    <source>
        <dbReference type="Proteomes" id="UP000036958"/>
    </source>
</evidence>